<feature type="binding site" evidence="5">
    <location>
        <position position="408"/>
    </location>
    <ligand>
        <name>(S)-malate</name>
        <dbReference type="ChEBI" id="CHEBI:15589"/>
    </ligand>
</feature>
<evidence type="ECO:0000256" key="1">
    <source>
        <dbReference type="ARBA" id="ARBA00001936"/>
    </source>
</evidence>
<dbReference type="GO" id="GO:0006108">
    <property type="term" value="P:malate metabolic process"/>
    <property type="evidence" value="ECO:0007669"/>
    <property type="project" value="TreeGrafter"/>
</dbReference>
<feature type="domain" description="Malic enzyme NAD-binding" evidence="8">
    <location>
        <begin position="260"/>
        <end position="521"/>
    </location>
</feature>
<evidence type="ECO:0000259" key="8">
    <source>
        <dbReference type="SMART" id="SM00919"/>
    </source>
</evidence>
<evidence type="ECO:0000256" key="6">
    <source>
        <dbReference type="PIRSR" id="PIRSR000106-3"/>
    </source>
</evidence>
<dbReference type="PROSITE" id="PS00331">
    <property type="entry name" value="MALIC_ENZYMES"/>
    <property type="match status" value="1"/>
</dbReference>
<evidence type="ECO:0000313" key="10">
    <source>
        <dbReference type="EMBL" id="CAE0439478.1"/>
    </source>
</evidence>
<sequence>MGFLGKKALDNAQLNKGNAFTMPERKKLNITGLLPSSVESIHLQLKREMKNLRMKRNDLEKYVYLMELLNRNETLFYRLVVDNIKECMPLVYTPTVGEACQKYSHIWSKPRGIYVSIKDKGNVEQILRNWHTTDIKAIVFTDGERILGLGDLGINGMGIPVGKLQLYSACAGIPPNQCLPVVIDNGTNTEEYLNDELYMGLRQKRSRGAEFEELIEEFMMAAQKMFGKSVLLQFEDFGNSTAFKLLNMTRDRFNTFNDDIQGTACVALGGIMSSLKVEKTPSKLADHKIVFLGAGEAGCGIGSLIAYAISKEDGITIEEARKNIWFIDSKGLITASRDQAKKLPHHKQEFAHDASAFEGPLDNLLDVIKAIKPTMLIGVSATPNAFTKKVCEYMAEINEVPIIFALSNPTHKCECSAQQAYDWTGGKCIFASGSPFGTITSHGKSFEPGQGNNAYIFPGLALGVIAAEAKKIPESLFYETAVCLANLVTGEDYARGSVYPPLEKIRHVSLEIAKQVAESCFKLGLARAKQPDEIEAWIRSKVTDFDY</sequence>
<feature type="binding site" evidence="5">
    <location>
        <position position="145"/>
    </location>
    <ligand>
        <name>(S)-malate</name>
        <dbReference type="ChEBI" id="CHEBI:15589"/>
    </ligand>
</feature>
<dbReference type="InterPro" id="IPR036291">
    <property type="entry name" value="NAD(P)-bd_dom_sf"/>
</dbReference>
<keyword evidence="3 6" id="KW-0479">Metal-binding</keyword>
<feature type="binding site" evidence="6">
    <location>
        <position position="235"/>
    </location>
    <ligand>
        <name>a divalent metal cation</name>
        <dbReference type="ChEBI" id="CHEBI:60240"/>
    </ligand>
</feature>
<dbReference type="GO" id="GO:0051287">
    <property type="term" value="F:NAD binding"/>
    <property type="evidence" value="ECO:0007669"/>
    <property type="project" value="InterPro"/>
</dbReference>
<dbReference type="SUPFAM" id="SSF51735">
    <property type="entry name" value="NAD(P)-binding Rossmann-fold domains"/>
    <property type="match status" value="1"/>
</dbReference>
<feature type="domain" description="Malic enzyme N-terminal" evidence="9">
    <location>
        <begin position="69"/>
        <end position="250"/>
    </location>
</feature>
<dbReference type="PANTHER" id="PTHR23406:SF90">
    <property type="entry name" value="MALIC ENZYME-RELATED"/>
    <property type="match status" value="1"/>
</dbReference>
<dbReference type="SMART" id="SM01274">
    <property type="entry name" value="malic"/>
    <property type="match status" value="1"/>
</dbReference>
<dbReference type="InterPro" id="IPR037062">
    <property type="entry name" value="Malic_N_dom_sf"/>
</dbReference>
<dbReference type="NCBIfam" id="NF010052">
    <property type="entry name" value="PRK13529.1"/>
    <property type="match status" value="1"/>
</dbReference>
<dbReference type="GO" id="GO:0046872">
    <property type="term" value="F:metal ion binding"/>
    <property type="evidence" value="ECO:0007669"/>
    <property type="project" value="UniProtKB-KW"/>
</dbReference>
<dbReference type="FunFam" id="3.40.50.720:FF:000182">
    <property type="entry name" value="NAD-dependent malic enzyme"/>
    <property type="match status" value="1"/>
</dbReference>
<protein>
    <recommendedName>
        <fullName evidence="7">Malic enzyme</fullName>
    </recommendedName>
</protein>
<dbReference type="Gene3D" id="3.40.50.720">
    <property type="entry name" value="NAD(P)-binding Rossmann-like Domain"/>
    <property type="match status" value="1"/>
</dbReference>
<name>A0A7S3LRQ5_9STRA</name>
<comment type="cofactor">
    <cofactor evidence="1">
        <name>Mn(2+)</name>
        <dbReference type="ChEBI" id="CHEBI:29035"/>
    </cofactor>
</comment>
<dbReference type="SMART" id="SM00919">
    <property type="entry name" value="Malic_M"/>
    <property type="match status" value="1"/>
</dbReference>
<dbReference type="PIRSF" id="PIRSF000106">
    <property type="entry name" value="ME"/>
    <property type="match status" value="1"/>
</dbReference>
<dbReference type="PRINTS" id="PR00072">
    <property type="entry name" value="MALOXRDTASE"/>
</dbReference>
<evidence type="ECO:0000256" key="2">
    <source>
        <dbReference type="ARBA" id="ARBA00008785"/>
    </source>
</evidence>
<evidence type="ECO:0000256" key="7">
    <source>
        <dbReference type="RuleBase" id="RU003426"/>
    </source>
</evidence>
<dbReference type="CDD" id="cd05312">
    <property type="entry name" value="NAD_bind_1_malic_enz"/>
    <property type="match status" value="1"/>
</dbReference>
<evidence type="ECO:0000256" key="5">
    <source>
        <dbReference type="PIRSR" id="PIRSR000106-2"/>
    </source>
</evidence>
<feature type="active site" description="Proton donor" evidence="4">
    <location>
        <position position="92"/>
    </location>
</feature>
<keyword evidence="7" id="KW-0560">Oxidoreductase</keyword>
<evidence type="ECO:0000256" key="3">
    <source>
        <dbReference type="ARBA" id="ARBA00022723"/>
    </source>
</evidence>
<evidence type="ECO:0000256" key="4">
    <source>
        <dbReference type="PIRSR" id="PIRSR000106-1"/>
    </source>
</evidence>
<dbReference type="InterPro" id="IPR012302">
    <property type="entry name" value="Malic_NAD-bd"/>
</dbReference>
<dbReference type="GO" id="GO:0005739">
    <property type="term" value="C:mitochondrion"/>
    <property type="evidence" value="ECO:0007669"/>
    <property type="project" value="TreeGrafter"/>
</dbReference>
<dbReference type="InterPro" id="IPR001891">
    <property type="entry name" value="Malic_OxRdtase"/>
</dbReference>
<feature type="binding site" evidence="6">
    <location>
        <position position="259"/>
    </location>
    <ligand>
        <name>a divalent metal cation</name>
        <dbReference type="ChEBI" id="CHEBI:60240"/>
    </ligand>
</feature>
<accession>A0A7S3LRQ5</accession>
<dbReference type="InterPro" id="IPR012301">
    <property type="entry name" value="Malic_N_dom"/>
</dbReference>
<dbReference type="Pfam" id="PF03949">
    <property type="entry name" value="Malic_M"/>
    <property type="match status" value="1"/>
</dbReference>
<comment type="cofactor">
    <cofactor evidence="6">
        <name>Mg(2+)</name>
        <dbReference type="ChEBI" id="CHEBI:18420"/>
    </cofactor>
    <cofactor evidence="6">
        <name>Mn(2+)</name>
        <dbReference type="ChEBI" id="CHEBI:29035"/>
    </cofactor>
    <text evidence="6">Divalent metal cations. Prefers magnesium or manganese.</text>
</comment>
<dbReference type="GO" id="GO:0004473">
    <property type="term" value="F:malate dehydrogenase (decarboxylating) (NADP+) activity"/>
    <property type="evidence" value="ECO:0007669"/>
    <property type="project" value="TreeGrafter"/>
</dbReference>
<feature type="binding site" evidence="6">
    <location>
        <position position="236"/>
    </location>
    <ligand>
        <name>a divalent metal cation</name>
        <dbReference type="ChEBI" id="CHEBI:60240"/>
    </ligand>
</feature>
<feature type="active site" description="Proton acceptor" evidence="4">
    <location>
        <position position="163"/>
    </location>
</feature>
<dbReference type="PANTHER" id="PTHR23406">
    <property type="entry name" value="MALIC ENZYME-RELATED"/>
    <property type="match status" value="1"/>
</dbReference>
<feature type="binding site" evidence="5">
    <location>
        <position position="452"/>
    </location>
    <ligand>
        <name>(S)-malate</name>
        <dbReference type="ChEBI" id="CHEBI:15589"/>
    </ligand>
</feature>
<comment type="similarity">
    <text evidence="2 7">Belongs to the malic enzymes family.</text>
</comment>
<dbReference type="AlphaFoldDB" id="A0A7S3LRQ5"/>
<dbReference type="SUPFAM" id="SSF53223">
    <property type="entry name" value="Aminoacid dehydrogenase-like, N-terminal domain"/>
    <property type="match status" value="1"/>
</dbReference>
<reference evidence="10" key="1">
    <citation type="submission" date="2021-01" db="EMBL/GenBank/DDBJ databases">
        <authorList>
            <person name="Corre E."/>
            <person name="Pelletier E."/>
            <person name="Niang G."/>
            <person name="Scheremetjew M."/>
            <person name="Finn R."/>
            <person name="Kale V."/>
            <person name="Holt S."/>
            <person name="Cochrane G."/>
            <person name="Meng A."/>
            <person name="Brown T."/>
            <person name="Cohen L."/>
        </authorList>
    </citation>
    <scope>NUCLEOTIDE SEQUENCE</scope>
    <source>
        <strain evidence="10">GSBS06</strain>
    </source>
</reference>
<proteinExistence type="inferred from homology"/>
<dbReference type="Gene3D" id="3.40.50.10380">
    <property type="entry name" value="Malic enzyme, N-terminal domain"/>
    <property type="match status" value="1"/>
</dbReference>
<dbReference type="Pfam" id="PF00390">
    <property type="entry name" value="malic"/>
    <property type="match status" value="1"/>
</dbReference>
<evidence type="ECO:0000259" key="9">
    <source>
        <dbReference type="SMART" id="SM01274"/>
    </source>
</evidence>
<organism evidence="10">
    <name type="scientific">Aplanochytrium stocchinoi</name>
    <dbReference type="NCBI Taxonomy" id="215587"/>
    <lineage>
        <taxon>Eukaryota</taxon>
        <taxon>Sar</taxon>
        <taxon>Stramenopiles</taxon>
        <taxon>Bigyra</taxon>
        <taxon>Labyrinthulomycetes</taxon>
        <taxon>Thraustochytrida</taxon>
        <taxon>Thraustochytriidae</taxon>
        <taxon>Aplanochytrium</taxon>
    </lineage>
</organism>
<dbReference type="InterPro" id="IPR046346">
    <property type="entry name" value="Aminoacid_DH-like_N_sf"/>
</dbReference>
<dbReference type="InterPro" id="IPR015884">
    <property type="entry name" value="Malic_enzyme_CS"/>
</dbReference>
<dbReference type="EMBL" id="HBIN01012837">
    <property type="protein sequence ID" value="CAE0439478.1"/>
    <property type="molecule type" value="Transcribed_RNA"/>
</dbReference>
<gene>
    <name evidence="10" type="ORF">ASTO00021_LOCUS9681</name>
</gene>